<dbReference type="Proteomes" id="UP000663829">
    <property type="component" value="Unassembled WGS sequence"/>
</dbReference>
<keyword evidence="4" id="KW-1185">Reference proteome</keyword>
<dbReference type="EMBL" id="CAJOBC010039766">
    <property type="protein sequence ID" value="CAF4138400.1"/>
    <property type="molecule type" value="Genomic_DNA"/>
</dbReference>
<evidence type="ECO:0000313" key="2">
    <source>
        <dbReference type="EMBL" id="CAF1305596.1"/>
    </source>
</evidence>
<feature type="transmembrane region" description="Helical" evidence="1">
    <location>
        <begin position="58"/>
        <end position="78"/>
    </location>
</feature>
<evidence type="ECO:0000313" key="3">
    <source>
        <dbReference type="EMBL" id="CAF4138400.1"/>
    </source>
</evidence>
<dbReference type="EMBL" id="CAJNOQ010012689">
    <property type="protein sequence ID" value="CAF1305596.1"/>
    <property type="molecule type" value="Genomic_DNA"/>
</dbReference>
<comment type="caution">
    <text evidence="2">The sequence shown here is derived from an EMBL/GenBank/DDBJ whole genome shotgun (WGS) entry which is preliminary data.</text>
</comment>
<proteinExistence type="predicted"/>
<evidence type="ECO:0000256" key="1">
    <source>
        <dbReference type="SAM" id="Phobius"/>
    </source>
</evidence>
<reference evidence="2" key="1">
    <citation type="submission" date="2021-02" db="EMBL/GenBank/DDBJ databases">
        <authorList>
            <person name="Nowell W R."/>
        </authorList>
    </citation>
    <scope>NUCLEOTIDE SEQUENCE</scope>
</reference>
<gene>
    <name evidence="2" type="ORF">GPM918_LOCUS28739</name>
    <name evidence="3" type="ORF">SRO942_LOCUS29263</name>
</gene>
<sequence length="153" mass="16465">MRAAHIEGRLELANFSLKRGVPVGCLTAGAVTGAAVLGEAFGGVGVLIVAGIAFSPVTSLVCASVIDGVAVSAVKLLINRFWANHQHKALGYLNKIFEGLVQLKAANLHFMRYMTDAEEKANQVSEEIKDIQLCLISERQRRANRAVCTQTMK</sequence>
<name>A0A815E2J2_9BILA</name>
<keyword evidence="1" id="KW-1133">Transmembrane helix</keyword>
<protein>
    <submittedName>
        <fullName evidence="2">Uncharacterized protein</fullName>
    </submittedName>
</protein>
<feature type="transmembrane region" description="Helical" evidence="1">
    <location>
        <begin position="21"/>
        <end position="52"/>
    </location>
</feature>
<dbReference type="Proteomes" id="UP000681722">
    <property type="component" value="Unassembled WGS sequence"/>
</dbReference>
<evidence type="ECO:0000313" key="4">
    <source>
        <dbReference type="Proteomes" id="UP000663829"/>
    </source>
</evidence>
<organism evidence="2 4">
    <name type="scientific">Didymodactylos carnosus</name>
    <dbReference type="NCBI Taxonomy" id="1234261"/>
    <lineage>
        <taxon>Eukaryota</taxon>
        <taxon>Metazoa</taxon>
        <taxon>Spiralia</taxon>
        <taxon>Gnathifera</taxon>
        <taxon>Rotifera</taxon>
        <taxon>Eurotatoria</taxon>
        <taxon>Bdelloidea</taxon>
        <taxon>Philodinida</taxon>
        <taxon>Philodinidae</taxon>
        <taxon>Didymodactylos</taxon>
    </lineage>
</organism>
<accession>A0A815E2J2</accession>
<keyword evidence="1" id="KW-0812">Transmembrane</keyword>
<dbReference type="AlphaFoldDB" id="A0A815E2J2"/>
<keyword evidence="1" id="KW-0472">Membrane</keyword>